<dbReference type="KEGG" id="saga:M5M_19435"/>
<dbReference type="CDD" id="cd05008">
    <property type="entry name" value="SIS_GlmS_GlmD_1"/>
    <property type="match status" value="1"/>
</dbReference>
<dbReference type="GO" id="GO:1901135">
    <property type="term" value="P:carbohydrate derivative metabolic process"/>
    <property type="evidence" value="ECO:0007669"/>
    <property type="project" value="InterPro"/>
</dbReference>
<dbReference type="SUPFAM" id="SSF53697">
    <property type="entry name" value="SIS domain"/>
    <property type="match status" value="1"/>
</dbReference>
<dbReference type="Gene3D" id="3.40.50.10490">
    <property type="entry name" value="Glucose-6-phosphate isomerase like protein, domain 1"/>
    <property type="match status" value="2"/>
</dbReference>
<name>K4KPA1_SIMAS</name>
<reference evidence="3 4" key="1">
    <citation type="journal article" date="2013" name="Genome Announc.">
        <title>Complete genome sequence of Simiduia agarivorans SA1(T), a marine bacterium able to degrade a variety of polysaccharides.</title>
        <authorList>
            <person name="Lin S.Y."/>
            <person name="Shieh W.Y."/>
            <person name="Chen J.S."/>
            <person name="Tang S.L."/>
        </authorList>
    </citation>
    <scope>NUCLEOTIDE SEQUENCE [LARGE SCALE GENOMIC DNA]</scope>
    <source>
        <strain evidence="4">DSM 21679 / JCM 13881 / BCRC 17597 / SA1</strain>
    </source>
</reference>
<dbReference type="PROSITE" id="PS51464">
    <property type="entry name" value="SIS"/>
    <property type="match status" value="2"/>
</dbReference>
<evidence type="ECO:0000313" key="4">
    <source>
        <dbReference type="Proteomes" id="UP000000466"/>
    </source>
</evidence>
<proteinExistence type="predicted"/>
<keyword evidence="1" id="KW-0677">Repeat</keyword>
<dbReference type="InterPro" id="IPR046348">
    <property type="entry name" value="SIS_dom_sf"/>
</dbReference>
<evidence type="ECO:0000259" key="2">
    <source>
        <dbReference type="PROSITE" id="PS51464"/>
    </source>
</evidence>
<dbReference type="GO" id="GO:0097367">
    <property type="term" value="F:carbohydrate derivative binding"/>
    <property type="evidence" value="ECO:0007669"/>
    <property type="project" value="InterPro"/>
</dbReference>
<dbReference type="InterPro" id="IPR001347">
    <property type="entry name" value="SIS_dom"/>
</dbReference>
<dbReference type="STRING" id="1117647.M5M_19435"/>
<dbReference type="OrthoDB" id="9761808at2"/>
<dbReference type="HOGENOM" id="CLU_012520_2_1_6"/>
<dbReference type="PANTHER" id="PTHR10937">
    <property type="entry name" value="GLUCOSAMINE--FRUCTOSE-6-PHOSPHATE AMINOTRANSFERASE, ISOMERIZING"/>
    <property type="match status" value="1"/>
</dbReference>
<organism evidence="3 4">
    <name type="scientific">Simiduia agarivorans (strain DSM 21679 / JCM 13881 / BCRC 17597 / SA1)</name>
    <dbReference type="NCBI Taxonomy" id="1117647"/>
    <lineage>
        <taxon>Bacteria</taxon>
        <taxon>Pseudomonadati</taxon>
        <taxon>Pseudomonadota</taxon>
        <taxon>Gammaproteobacteria</taxon>
        <taxon>Cellvibrionales</taxon>
        <taxon>Cellvibrionaceae</taxon>
        <taxon>Simiduia</taxon>
    </lineage>
</organism>
<dbReference type="Pfam" id="PF01380">
    <property type="entry name" value="SIS"/>
    <property type="match status" value="2"/>
</dbReference>
<dbReference type="eggNOG" id="COG2222">
    <property type="taxonomic scope" value="Bacteria"/>
</dbReference>
<protein>
    <submittedName>
        <fullName evidence="3">Glutamine-fructose-6-phosphate transaminase (Isomerizing)</fullName>
    </submittedName>
</protein>
<dbReference type="InterPro" id="IPR035490">
    <property type="entry name" value="GlmS/FrlB_SIS"/>
</dbReference>
<dbReference type="CDD" id="cd05009">
    <property type="entry name" value="SIS_GlmS_GlmD_2"/>
    <property type="match status" value="1"/>
</dbReference>
<gene>
    <name evidence="3" type="ordered locus">M5M_19435</name>
</gene>
<feature type="domain" description="SIS" evidence="2">
    <location>
        <begin position="204"/>
        <end position="340"/>
    </location>
</feature>
<accession>K4KPA1</accession>
<dbReference type="InterPro" id="IPR035466">
    <property type="entry name" value="GlmS/AgaS_SIS"/>
</dbReference>
<dbReference type="AlphaFoldDB" id="K4KPA1"/>
<evidence type="ECO:0000256" key="1">
    <source>
        <dbReference type="ARBA" id="ARBA00022737"/>
    </source>
</evidence>
<dbReference type="Proteomes" id="UP000000466">
    <property type="component" value="Chromosome"/>
</dbReference>
<feature type="domain" description="SIS" evidence="2">
    <location>
        <begin position="40"/>
        <end position="184"/>
    </location>
</feature>
<sequence>MAVNASTLNPEQTLMFQEAASAHEVVARQFSANAERVTEAVKQIRAFDPAAVVTMARGSSDHAATYAKYLIETRTGTLTSSASPSVSSVYGAAQRLKGVLYIAISQSGKSPDLLAGVEKAKAAGALTLAFVNVEDSPLATLADLVIPLHAGPEKSVAATKSYIATLSAVLHLVSEWSGDELLGAALKQLPASLKQAWQCDWSKAVDALKSANNLFVIGRGMGFGIAQEAALKFKETCGLHAEAFSSAEVKHGPMAIVKSGFPVLMLSQQDETYSGFSDLIKEFQARDAQVLVASEKSYGNANLPVVHGAHPAIAPLLAVQSFYRMANALSVARGYNPDEPPHLRKVTETL</sequence>
<dbReference type="PANTHER" id="PTHR10937:SF8">
    <property type="entry name" value="AMINOTRANSFERASE-RELATED"/>
    <property type="match status" value="1"/>
</dbReference>
<keyword evidence="4" id="KW-1185">Reference proteome</keyword>
<evidence type="ECO:0000313" key="3">
    <source>
        <dbReference type="EMBL" id="AFV01010.1"/>
    </source>
</evidence>
<dbReference type="EMBL" id="CP003746">
    <property type="protein sequence ID" value="AFV01010.1"/>
    <property type="molecule type" value="Genomic_DNA"/>
</dbReference>